<reference evidence="2" key="1">
    <citation type="journal article" date="2012" name="G3 (Bethesda)">
        <title>Pichia sorbitophila, an interspecies yeast hybrid reveals early steps of genome resolution following polyploidization.</title>
        <authorList>
            <person name="Leh Louis V."/>
            <person name="Despons L."/>
            <person name="Friedrich A."/>
            <person name="Martin T."/>
            <person name="Durrens P."/>
            <person name="Casaregola S."/>
            <person name="Neuveglise C."/>
            <person name="Fairhead C."/>
            <person name="Marck C."/>
            <person name="Cruz J.A."/>
            <person name="Straub M.L."/>
            <person name="Kugler V."/>
            <person name="Sacerdot C."/>
            <person name="Uzunov Z."/>
            <person name="Thierry A."/>
            <person name="Weiss S."/>
            <person name="Bleykasten C."/>
            <person name="De Montigny J."/>
            <person name="Jacques N."/>
            <person name="Jung P."/>
            <person name="Lemaire M."/>
            <person name="Mallet S."/>
            <person name="Morel G."/>
            <person name="Richard G.F."/>
            <person name="Sarkar A."/>
            <person name="Savel G."/>
            <person name="Schacherer J."/>
            <person name="Seret M.L."/>
            <person name="Talla E."/>
            <person name="Samson G."/>
            <person name="Jubin C."/>
            <person name="Poulain J."/>
            <person name="Vacherie B."/>
            <person name="Barbe V."/>
            <person name="Pelletier E."/>
            <person name="Sherman D.J."/>
            <person name="Westhof E."/>
            <person name="Weissenbach J."/>
            <person name="Baret P.V."/>
            <person name="Wincker P."/>
            <person name="Gaillardin C."/>
            <person name="Dujon B."/>
            <person name="Souciet J.L."/>
        </authorList>
    </citation>
    <scope>NUCLEOTIDE SEQUENCE [LARGE SCALE GENOMIC DNA]</scope>
    <source>
        <strain evidence="2">CBS 270.75 / DBVPG 7215 / KCTC 17166 / NRRL Y-17582</strain>
    </source>
</reference>
<dbReference type="OMA" id="QYQQMCK"/>
<dbReference type="RefSeq" id="XP_003646555.1">
    <property type="nucleotide sequence ID" value="XM_003646507.1"/>
</dbReference>
<dbReference type="InParanoid" id="G8JSL6"/>
<dbReference type="eggNOG" id="ENOG502S4UZ">
    <property type="taxonomic scope" value="Eukaryota"/>
</dbReference>
<gene>
    <name evidence="1" type="ordered locus">Ecym_4718</name>
</gene>
<dbReference type="AlphaFoldDB" id="G8JSL6"/>
<protein>
    <submittedName>
        <fullName evidence="1">Uncharacterized protein</fullName>
    </submittedName>
</protein>
<dbReference type="GeneID" id="11470228"/>
<organism evidence="1 2">
    <name type="scientific">Eremothecium cymbalariae (strain CBS 270.75 / DBVPG 7215 / KCTC 17166 / NRRL Y-17582)</name>
    <name type="common">Yeast</name>
    <dbReference type="NCBI Taxonomy" id="931890"/>
    <lineage>
        <taxon>Eukaryota</taxon>
        <taxon>Fungi</taxon>
        <taxon>Dikarya</taxon>
        <taxon>Ascomycota</taxon>
        <taxon>Saccharomycotina</taxon>
        <taxon>Saccharomycetes</taxon>
        <taxon>Saccharomycetales</taxon>
        <taxon>Saccharomycetaceae</taxon>
        <taxon>Eremothecium</taxon>
    </lineage>
</organism>
<dbReference type="Proteomes" id="UP000006790">
    <property type="component" value="Chromosome 4"/>
</dbReference>
<sequence length="183" mass="21185">MTKNIFLSDCMLQSEKFVAYSTPFATDPYSQSSMCQFTISSSESQGFSWNQDIFASQYQQLCKVIYDGHVDSVEKLIEQITPPLNEDENLYTDVFQDDELDQDGRYGDDFSCYNDSPTHRINFDEWRNRVSWELNKPRRRSERSISFVADSKNGTFRAADVVVIDVKSATPENARLKELLNHM</sequence>
<evidence type="ECO:0000313" key="1">
    <source>
        <dbReference type="EMBL" id="AET39738.1"/>
    </source>
</evidence>
<keyword evidence="2" id="KW-1185">Reference proteome</keyword>
<accession>G8JSL6</accession>
<name>G8JSL6_ERECY</name>
<evidence type="ECO:0000313" key="2">
    <source>
        <dbReference type="Proteomes" id="UP000006790"/>
    </source>
</evidence>
<proteinExistence type="predicted"/>
<dbReference type="HOGENOM" id="CLU_126659_0_0_1"/>
<dbReference type="KEGG" id="erc:Ecym_4718"/>
<dbReference type="EMBL" id="CP002500">
    <property type="protein sequence ID" value="AET39738.1"/>
    <property type="molecule type" value="Genomic_DNA"/>
</dbReference>
<dbReference type="OrthoDB" id="4063176at2759"/>
<dbReference type="FunCoup" id="G8JSL6">
    <property type="interactions" value="23"/>
</dbReference>